<dbReference type="GO" id="GO:0003677">
    <property type="term" value="F:DNA binding"/>
    <property type="evidence" value="ECO:0007669"/>
    <property type="project" value="UniProtKB-KW"/>
</dbReference>
<evidence type="ECO:0000256" key="1">
    <source>
        <dbReference type="ARBA" id="ARBA00023015"/>
    </source>
</evidence>
<dbReference type="SUPFAM" id="SSF46894">
    <property type="entry name" value="C-terminal effector domain of the bipartite response regulators"/>
    <property type="match status" value="1"/>
</dbReference>
<evidence type="ECO:0000256" key="3">
    <source>
        <dbReference type="ARBA" id="ARBA00023163"/>
    </source>
</evidence>
<gene>
    <name evidence="5" type="ORF">FQ775_21220</name>
</gene>
<keyword evidence="1" id="KW-0805">Transcription regulation</keyword>
<dbReference type="OrthoDB" id="3679796at2"/>
<feature type="domain" description="HTH luxR-type" evidence="4">
    <location>
        <begin position="162"/>
        <end position="227"/>
    </location>
</feature>
<protein>
    <submittedName>
        <fullName evidence="5">Helix-turn-helix transcriptional regulator</fullName>
    </submittedName>
</protein>
<dbReference type="Gene3D" id="1.10.10.10">
    <property type="entry name" value="Winged helix-like DNA-binding domain superfamily/Winged helix DNA-binding domain"/>
    <property type="match status" value="1"/>
</dbReference>
<dbReference type="SMART" id="SM00421">
    <property type="entry name" value="HTH_LUXR"/>
    <property type="match status" value="1"/>
</dbReference>
<evidence type="ECO:0000313" key="5">
    <source>
        <dbReference type="EMBL" id="QDZ02689.1"/>
    </source>
</evidence>
<keyword evidence="2" id="KW-0238">DNA-binding</keyword>
<evidence type="ECO:0000313" key="6">
    <source>
        <dbReference type="Proteomes" id="UP000321389"/>
    </source>
</evidence>
<sequence>MSAARRTLSRETLALISRVETRGELSACLAAIAAEVGADHYLLLGTVLEHGGERVHVIASNWVYDTIQIVGPEGLAVLASDRAAAPVGEAVSHLSMTAPGLGDVLASHGHVEICCVRLHAASQRCQALFSAGKEDGLDVDLLSQAQLACCYLLSRVSPELLGAPPPDSLSERERECLRWVSEGKTTGEIAMIVGVSANTVNSYLANAIQKYGASNRAMAIATAIRSGAI</sequence>
<dbReference type="PROSITE" id="PS00622">
    <property type="entry name" value="HTH_LUXR_1"/>
    <property type="match status" value="1"/>
</dbReference>
<proteinExistence type="predicted"/>
<dbReference type="Pfam" id="PF00196">
    <property type="entry name" value="GerE"/>
    <property type="match status" value="1"/>
</dbReference>
<dbReference type="KEGG" id="niy:FQ775_21220"/>
<evidence type="ECO:0000259" key="4">
    <source>
        <dbReference type="PROSITE" id="PS50043"/>
    </source>
</evidence>
<dbReference type="PANTHER" id="PTHR44688:SF16">
    <property type="entry name" value="DNA-BINDING TRANSCRIPTIONAL ACTIVATOR DEVR_DOSR"/>
    <property type="match status" value="1"/>
</dbReference>
<dbReference type="InterPro" id="IPR036388">
    <property type="entry name" value="WH-like_DNA-bd_sf"/>
</dbReference>
<dbReference type="CDD" id="cd06170">
    <property type="entry name" value="LuxR_C_like"/>
    <property type="match status" value="1"/>
</dbReference>
<reference evidence="5" key="1">
    <citation type="submission" date="2020-04" db="EMBL/GenBank/DDBJ databases">
        <title>Nitratireductor sp. nov. isolated from mangrove soil.</title>
        <authorList>
            <person name="Ye Y."/>
        </authorList>
    </citation>
    <scope>NUCLEOTIDE SEQUENCE</scope>
    <source>
        <strain evidence="5">SY7</strain>
    </source>
</reference>
<dbReference type="Proteomes" id="UP000321389">
    <property type="component" value="Chromosome"/>
</dbReference>
<dbReference type="PANTHER" id="PTHR44688">
    <property type="entry name" value="DNA-BINDING TRANSCRIPTIONAL ACTIVATOR DEVR_DOSR"/>
    <property type="match status" value="1"/>
</dbReference>
<organism evidence="5 6">
    <name type="scientific">Nitratireductor mangrovi</name>
    <dbReference type="NCBI Taxonomy" id="2599600"/>
    <lineage>
        <taxon>Bacteria</taxon>
        <taxon>Pseudomonadati</taxon>
        <taxon>Pseudomonadota</taxon>
        <taxon>Alphaproteobacteria</taxon>
        <taxon>Hyphomicrobiales</taxon>
        <taxon>Phyllobacteriaceae</taxon>
        <taxon>Nitratireductor</taxon>
    </lineage>
</organism>
<dbReference type="InterPro" id="IPR016032">
    <property type="entry name" value="Sig_transdc_resp-reg_C-effctor"/>
</dbReference>
<keyword evidence="6" id="KW-1185">Reference proteome</keyword>
<dbReference type="PRINTS" id="PR00038">
    <property type="entry name" value="HTHLUXR"/>
</dbReference>
<dbReference type="InterPro" id="IPR000792">
    <property type="entry name" value="Tscrpt_reg_LuxR_C"/>
</dbReference>
<evidence type="ECO:0000256" key="2">
    <source>
        <dbReference type="ARBA" id="ARBA00023125"/>
    </source>
</evidence>
<dbReference type="RefSeq" id="WP_146301324.1">
    <property type="nucleotide sequence ID" value="NZ_CP042301.2"/>
</dbReference>
<name>A0A5B8L4D4_9HYPH</name>
<dbReference type="EMBL" id="CP042301">
    <property type="protein sequence ID" value="QDZ02689.1"/>
    <property type="molecule type" value="Genomic_DNA"/>
</dbReference>
<dbReference type="GO" id="GO:0006355">
    <property type="term" value="P:regulation of DNA-templated transcription"/>
    <property type="evidence" value="ECO:0007669"/>
    <property type="project" value="InterPro"/>
</dbReference>
<dbReference type="AlphaFoldDB" id="A0A5B8L4D4"/>
<accession>A0A5B8L4D4</accession>
<dbReference type="PROSITE" id="PS50043">
    <property type="entry name" value="HTH_LUXR_2"/>
    <property type="match status" value="1"/>
</dbReference>
<keyword evidence="3" id="KW-0804">Transcription</keyword>